<sequence length="165" mass="18270">MYRLELLPTEEGRQFYSSVLNRSDENAGVDLFVVKEYMLENMNFNTKAQLLDLGTSARMVRMNADGSEQDVHYWLCPRSSIIKSGFAMANSQGVIDKSYRGTLMAPIAISNQSLFAKTMLAENHMKGDRYFQIVAPDMGHIASVVVVNSLSQTERGAGGFGSTGR</sequence>
<evidence type="ECO:0000256" key="3">
    <source>
        <dbReference type="ARBA" id="ARBA00023080"/>
    </source>
</evidence>
<dbReference type="GO" id="GO:0046081">
    <property type="term" value="P:dUTP catabolic process"/>
    <property type="evidence" value="ECO:0007669"/>
    <property type="project" value="InterPro"/>
</dbReference>
<dbReference type="InterPro" id="IPR029054">
    <property type="entry name" value="dUTPase-like"/>
</dbReference>
<evidence type="ECO:0000259" key="4">
    <source>
        <dbReference type="Pfam" id="PF00692"/>
    </source>
</evidence>
<dbReference type="EMBL" id="MN739166">
    <property type="protein sequence ID" value="QHS91940.1"/>
    <property type="molecule type" value="Genomic_DNA"/>
</dbReference>
<reference evidence="5" key="1">
    <citation type="journal article" date="2020" name="Nature">
        <title>Giant virus diversity and host interactions through global metagenomics.</title>
        <authorList>
            <person name="Schulz F."/>
            <person name="Roux S."/>
            <person name="Paez-Espino D."/>
            <person name="Jungbluth S."/>
            <person name="Walsh D.A."/>
            <person name="Denef V.J."/>
            <person name="McMahon K.D."/>
            <person name="Konstantinidis K.T."/>
            <person name="Eloe-Fadrosh E.A."/>
            <person name="Kyrpides N.C."/>
            <person name="Woyke T."/>
        </authorList>
    </citation>
    <scope>NUCLEOTIDE SEQUENCE</scope>
    <source>
        <strain evidence="5">GVMAG-M-3300013285-6</strain>
    </source>
</reference>
<dbReference type="Gene3D" id="2.70.40.10">
    <property type="match status" value="1"/>
</dbReference>
<evidence type="ECO:0000313" key="5">
    <source>
        <dbReference type="EMBL" id="QHS91940.1"/>
    </source>
</evidence>
<dbReference type="InterPro" id="IPR008181">
    <property type="entry name" value="dUTPase"/>
</dbReference>
<name>A0A6C0BIQ3_9ZZZZ</name>
<dbReference type="SUPFAM" id="SSF51283">
    <property type="entry name" value="dUTPase-like"/>
    <property type="match status" value="1"/>
</dbReference>
<dbReference type="AlphaFoldDB" id="A0A6C0BIQ3"/>
<dbReference type="PANTHER" id="PTHR11241:SF0">
    <property type="entry name" value="DEOXYURIDINE 5'-TRIPHOSPHATE NUCLEOTIDOHYDROLASE"/>
    <property type="match status" value="1"/>
</dbReference>
<keyword evidence="3" id="KW-0546">Nucleotide metabolism</keyword>
<dbReference type="InterPro" id="IPR036157">
    <property type="entry name" value="dUTPase-like_sf"/>
</dbReference>
<evidence type="ECO:0000256" key="1">
    <source>
        <dbReference type="ARBA" id="ARBA00006581"/>
    </source>
</evidence>
<dbReference type="GO" id="GO:0004170">
    <property type="term" value="F:dUTP diphosphatase activity"/>
    <property type="evidence" value="ECO:0007669"/>
    <property type="project" value="UniProtKB-EC"/>
</dbReference>
<feature type="domain" description="dUTPase-like" evidence="4">
    <location>
        <begin position="22"/>
        <end position="164"/>
    </location>
</feature>
<dbReference type="EC" id="3.6.1.23" evidence="2"/>
<accession>A0A6C0BIQ3</accession>
<dbReference type="PANTHER" id="PTHR11241">
    <property type="entry name" value="DEOXYURIDINE 5'-TRIPHOSPHATE NUCLEOTIDOHYDROLASE"/>
    <property type="match status" value="1"/>
</dbReference>
<organism evidence="5">
    <name type="scientific">viral metagenome</name>
    <dbReference type="NCBI Taxonomy" id="1070528"/>
    <lineage>
        <taxon>unclassified sequences</taxon>
        <taxon>metagenomes</taxon>
        <taxon>organismal metagenomes</taxon>
    </lineage>
</organism>
<dbReference type="GO" id="GO:0000287">
    <property type="term" value="F:magnesium ion binding"/>
    <property type="evidence" value="ECO:0007669"/>
    <property type="project" value="InterPro"/>
</dbReference>
<comment type="similarity">
    <text evidence="1">Belongs to the dUTPase family.</text>
</comment>
<dbReference type="GO" id="GO:0006226">
    <property type="term" value="P:dUMP biosynthetic process"/>
    <property type="evidence" value="ECO:0007669"/>
    <property type="project" value="InterPro"/>
</dbReference>
<dbReference type="Pfam" id="PF00692">
    <property type="entry name" value="dUTPase"/>
    <property type="match status" value="1"/>
</dbReference>
<protein>
    <recommendedName>
        <fullName evidence="2">dUTP diphosphatase</fullName>
        <ecNumber evidence="2">3.6.1.23</ecNumber>
    </recommendedName>
</protein>
<evidence type="ECO:0000256" key="2">
    <source>
        <dbReference type="ARBA" id="ARBA00012379"/>
    </source>
</evidence>
<proteinExistence type="inferred from homology"/>